<keyword evidence="10" id="KW-1185">Reference proteome</keyword>
<dbReference type="GeneID" id="76423593"/>
<feature type="transmembrane region" description="Helical" evidence="8">
    <location>
        <begin position="55"/>
        <end position="73"/>
    </location>
</feature>
<comment type="subcellular location">
    <subcellularLocation>
        <location evidence="1">Cell membrane</location>
        <topology evidence="1">Multi-pass membrane protein</topology>
    </subcellularLocation>
</comment>
<organism evidence="9 10">
    <name type="scientific">Methanofollis aquaemaris</name>
    <dbReference type="NCBI Taxonomy" id="126734"/>
    <lineage>
        <taxon>Archaea</taxon>
        <taxon>Methanobacteriati</taxon>
        <taxon>Methanobacteriota</taxon>
        <taxon>Stenosarchaea group</taxon>
        <taxon>Methanomicrobia</taxon>
        <taxon>Methanomicrobiales</taxon>
        <taxon>Methanomicrobiaceae</taxon>
        <taxon>Methanofollis</taxon>
    </lineage>
</organism>
<evidence type="ECO:0000256" key="4">
    <source>
        <dbReference type="ARBA" id="ARBA00022475"/>
    </source>
</evidence>
<feature type="transmembrane region" description="Helical" evidence="8">
    <location>
        <begin position="12"/>
        <end position="35"/>
    </location>
</feature>
<reference evidence="9" key="2">
    <citation type="submission" date="2019-02" db="EMBL/GenBank/DDBJ databases">
        <authorList>
            <person name="Chen S.-C."/>
            <person name="Chien H.-H."/>
            <person name="Lai M.-C."/>
        </authorList>
    </citation>
    <scope>NUCLEOTIDE SEQUENCE</scope>
    <source>
        <strain evidence="9">N2F9704</strain>
    </source>
</reference>
<feature type="transmembrane region" description="Helical" evidence="8">
    <location>
        <begin position="146"/>
        <end position="166"/>
    </location>
</feature>
<protein>
    <submittedName>
        <fullName evidence="9">Aquaporin family protein</fullName>
    </submittedName>
</protein>
<keyword evidence="6 8" id="KW-1133">Transmembrane helix</keyword>
<dbReference type="InterPro" id="IPR022357">
    <property type="entry name" value="MIP_CS"/>
</dbReference>
<dbReference type="NCBIfam" id="TIGR00861">
    <property type="entry name" value="MIP"/>
    <property type="match status" value="1"/>
</dbReference>
<dbReference type="AlphaFoldDB" id="A0A8A3S4Z4"/>
<dbReference type="Gene3D" id="1.20.1080.10">
    <property type="entry name" value="Glycerol uptake facilitator protein"/>
    <property type="match status" value="1"/>
</dbReference>
<dbReference type="PROSITE" id="PS00221">
    <property type="entry name" value="MIP"/>
    <property type="match status" value="1"/>
</dbReference>
<feature type="transmembrane region" description="Helical" evidence="8">
    <location>
        <begin position="218"/>
        <end position="240"/>
    </location>
</feature>
<proteinExistence type="inferred from homology"/>
<gene>
    <name evidence="9" type="ORF">RJ40_04480</name>
</gene>
<dbReference type="Pfam" id="PF00230">
    <property type="entry name" value="MIP"/>
    <property type="match status" value="1"/>
</dbReference>
<name>A0A8A3S4Z4_9EURY</name>
<dbReference type="GO" id="GO:0015250">
    <property type="term" value="F:water channel activity"/>
    <property type="evidence" value="ECO:0007669"/>
    <property type="project" value="TreeGrafter"/>
</dbReference>
<evidence type="ECO:0000256" key="3">
    <source>
        <dbReference type="ARBA" id="ARBA00022448"/>
    </source>
</evidence>
<accession>A0A8A3S4Z4</accession>
<dbReference type="PANTHER" id="PTHR19139:SF199">
    <property type="entry name" value="MIP17260P"/>
    <property type="match status" value="1"/>
</dbReference>
<evidence type="ECO:0000256" key="8">
    <source>
        <dbReference type="SAM" id="Phobius"/>
    </source>
</evidence>
<dbReference type="InterPro" id="IPR023271">
    <property type="entry name" value="Aquaporin-like"/>
</dbReference>
<dbReference type="GO" id="GO:0005886">
    <property type="term" value="C:plasma membrane"/>
    <property type="evidence" value="ECO:0007669"/>
    <property type="project" value="UniProtKB-SubCell"/>
</dbReference>
<reference evidence="9" key="1">
    <citation type="journal article" date="2001" name="Int. J. Syst. Evol. Microbiol.">
        <title>Methanofollis aquaemaris sp. nov., a methanogen isolated from an aquaculture fish pond.</title>
        <authorList>
            <person name="Lai M.C."/>
            <person name="Chen S.C."/>
        </authorList>
    </citation>
    <scope>NUCLEOTIDE SEQUENCE</scope>
    <source>
        <strain evidence="9">N2F9704</strain>
    </source>
</reference>
<keyword evidence="7 8" id="KW-0472">Membrane</keyword>
<feature type="transmembrane region" description="Helical" evidence="8">
    <location>
        <begin position="173"/>
        <end position="198"/>
    </location>
</feature>
<evidence type="ECO:0000256" key="7">
    <source>
        <dbReference type="ARBA" id="ARBA00023136"/>
    </source>
</evidence>
<keyword evidence="4" id="KW-1003">Cell membrane</keyword>
<dbReference type="InterPro" id="IPR000425">
    <property type="entry name" value="MIP"/>
</dbReference>
<sequence length="247" mass="24796">MVSLIKRSVAELVGTFILVFFGAGAAAVTLMIAHGAAAPNEFNVGIGALGGLADWLAIGLAFGIAIAAAIYAFGRVSGAHINPAVTVALWAIGKFPARDSVAYIVAQLVGAALASLAFFACAGMDAVSIGGLGATTPFPGISMGQAVLVEAIGTFLLMLAIMGVAVDKKAPVGFAGLVIGLTVAGIITTTGNIAGASLNPARTFGPFLGDWLIGGTNLWGFFPIYIIGPVIGAVVAAFLYQWIAAED</sequence>
<evidence type="ECO:0000256" key="5">
    <source>
        <dbReference type="ARBA" id="ARBA00022692"/>
    </source>
</evidence>
<keyword evidence="5 8" id="KW-0812">Transmembrane</keyword>
<evidence type="ECO:0000313" key="10">
    <source>
        <dbReference type="Proteomes" id="UP001042704"/>
    </source>
</evidence>
<evidence type="ECO:0000313" key="9">
    <source>
        <dbReference type="EMBL" id="QSZ66801.1"/>
    </source>
</evidence>
<dbReference type="KEGG" id="maqe:RJ40_04480"/>
<keyword evidence="3" id="KW-0813">Transport</keyword>
<dbReference type="PRINTS" id="PR00783">
    <property type="entry name" value="MINTRINSICP"/>
</dbReference>
<feature type="transmembrane region" description="Helical" evidence="8">
    <location>
        <begin position="101"/>
        <end position="126"/>
    </location>
</feature>
<evidence type="ECO:0000256" key="6">
    <source>
        <dbReference type="ARBA" id="ARBA00022989"/>
    </source>
</evidence>
<evidence type="ECO:0000256" key="2">
    <source>
        <dbReference type="ARBA" id="ARBA00006175"/>
    </source>
</evidence>
<evidence type="ECO:0000256" key="1">
    <source>
        <dbReference type="ARBA" id="ARBA00004651"/>
    </source>
</evidence>
<dbReference type="RefSeq" id="WP_265582171.1">
    <property type="nucleotide sequence ID" value="NZ_CP036172.1"/>
</dbReference>
<dbReference type="InterPro" id="IPR034294">
    <property type="entry name" value="Aquaporin_transptr"/>
</dbReference>
<dbReference type="PANTHER" id="PTHR19139">
    <property type="entry name" value="AQUAPORIN TRANSPORTER"/>
    <property type="match status" value="1"/>
</dbReference>
<dbReference type="EMBL" id="CP036172">
    <property type="protein sequence ID" value="QSZ66801.1"/>
    <property type="molecule type" value="Genomic_DNA"/>
</dbReference>
<dbReference type="Proteomes" id="UP001042704">
    <property type="component" value="Chromosome"/>
</dbReference>
<comment type="similarity">
    <text evidence="2">Belongs to the MIP/aquaporin (TC 1.A.8) family.</text>
</comment>
<dbReference type="SUPFAM" id="SSF81338">
    <property type="entry name" value="Aquaporin-like"/>
    <property type="match status" value="1"/>
</dbReference>